<gene>
    <name evidence="11" type="primary">LOC114662326</name>
</gene>
<dbReference type="Pfam" id="PF25600">
    <property type="entry name" value="TRIM_CC"/>
    <property type="match status" value="1"/>
</dbReference>
<dbReference type="InterPro" id="IPR017907">
    <property type="entry name" value="Znf_RING_CS"/>
</dbReference>
<dbReference type="SMART" id="SM00449">
    <property type="entry name" value="SPRY"/>
    <property type="match status" value="1"/>
</dbReference>
<dbReference type="GO" id="GO:0005737">
    <property type="term" value="C:cytoplasm"/>
    <property type="evidence" value="ECO:0007669"/>
    <property type="project" value="UniProtKB-ARBA"/>
</dbReference>
<feature type="coiled-coil region" evidence="7">
    <location>
        <begin position="248"/>
        <end position="275"/>
    </location>
</feature>
<dbReference type="PROSITE" id="PS00518">
    <property type="entry name" value="ZF_RING_1"/>
    <property type="match status" value="1"/>
</dbReference>
<dbReference type="Ensembl" id="ENSECRT00000025472.1">
    <property type="protein sequence ID" value="ENSECRP00000024933.1"/>
    <property type="gene ID" value="ENSECRG00000016866.1"/>
</dbReference>
<dbReference type="InterPro" id="IPR013320">
    <property type="entry name" value="ConA-like_dom_sf"/>
</dbReference>
<dbReference type="CDD" id="cd16040">
    <property type="entry name" value="SPRY_PRY_SNTX"/>
    <property type="match status" value="1"/>
</dbReference>
<dbReference type="SUPFAM" id="SSF57850">
    <property type="entry name" value="RING/U-box"/>
    <property type="match status" value="1"/>
</dbReference>
<dbReference type="PRINTS" id="PR01407">
    <property type="entry name" value="BUTYPHLNCDUF"/>
</dbReference>
<evidence type="ECO:0000256" key="3">
    <source>
        <dbReference type="ARBA" id="ARBA00022771"/>
    </source>
</evidence>
<keyword evidence="1" id="KW-0399">Innate immunity</keyword>
<evidence type="ECO:0000313" key="12">
    <source>
        <dbReference type="Proteomes" id="UP000694620"/>
    </source>
</evidence>
<dbReference type="Gene3D" id="4.10.830.40">
    <property type="match status" value="1"/>
</dbReference>
<dbReference type="Proteomes" id="UP000694620">
    <property type="component" value="Chromosome 12"/>
</dbReference>
<keyword evidence="5" id="KW-0391">Immunity</keyword>
<dbReference type="InterPro" id="IPR043136">
    <property type="entry name" value="B30.2/SPRY_sf"/>
</dbReference>
<dbReference type="Pfam" id="PF13923">
    <property type="entry name" value="zf-C3HC4_2"/>
    <property type="match status" value="1"/>
</dbReference>
<dbReference type="PANTHER" id="PTHR25465:SF14">
    <property type="entry name" value="E3 UBIQUITIN-PROTEIN LIGASE TRIM65"/>
    <property type="match status" value="1"/>
</dbReference>
<dbReference type="Pfam" id="PF00622">
    <property type="entry name" value="SPRY"/>
    <property type="match status" value="1"/>
</dbReference>
<keyword evidence="7" id="KW-0175">Coiled coil</keyword>
<dbReference type="Gene3D" id="2.60.120.920">
    <property type="match status" value="1"/>
</dbReference>
<dbReference type="InterPro" id="IPR003879">
    <property type="entry name" value="Butyrophylin_SPRY"/>
</dbReference>
<dbReference type="GO" id="GO:0045087">
    <property type="term" value="P:innate immune response"/>
    <property type="evidence" value="ECO:0007669"/>
    <property type="project" value="UniProtKB-KW"/>
</dbReference>
<dbReference type="InterPro" id="IPR003877">
    <property type="entry name" value="SPRY_dom"/>
</dbReference>
<evidence type="ECO:0000256" key="7">
    <source>
        <dbReference type="SAM" id="Coils"/>
    </source>
</evidence>
<dbReference type="InterPro" id="IPR013083">
    <property type="entry name" value="Znf_RING/FYVE/PHD"/>
</dbReference>
<dbReference type="SMART" id="SM00589">
    <property type="entry name" value="PRY"/>
    <property type="match status" value="1"/>
</dbReference>
<dbReference type="GeneTree" id="ENSGT01150000286950"/>
<proteinExistence type="predicted"/>
<dbReference type="InterPro" id="IPR000315">
    <property type="entry name" value="Znf_B-box"/>
</dbReference>
<accession>A0A8C4T6L6</accession>
<sequence length="559" mass="64379">MVSADYLASSNQFNCSVCLDILKEPVSTPCGHNYCKTCIMNYWDLTGVYSCPQCRATFTMRPDLRRNTLLADVLEKIKMVSNPIPCAEPTYVECDLCIWKKFKAVKSCLTCLASYCNVHIQSHRVSEALRRHVLVEPTGNLHQKICMKHQKVVQLFCRTDLTGICYLCITSEHRSHDITTPETERAGKQIQLGVMLTEIQRRIEEKHKKLEEVQQNMIHLKVGKKRRKKRKTYKKVTELIRCQEKRETEKAECVVEQLKKEIKALEVRDAELSQLSETDDHIHFLQVQYCCSSVSLSLSVFISSVVLLYISTFFIEALRKELLRFIEHLEDICKLEFVDISEAGKGVMSKLNNAPAATMYYPEPNSREDFLKYACQLTLDPNTAYKGLYLSEDNTKVSRSSDTHSYPDHPDRFEFWDQVLCREGLSGCRCYWEVEWSGAAEIGITYKRIKRKGMEQDSRLGYNKKSWMLCCSSYSYSVRHNNKKTDIKAPSCSTIGVYLDWAAGTLSFYSVSDTMTLLYKFKTSFLKPLYPGFCLFLYDSSATICQLNQRPAIDVLSHI</sequence>
<evidence type="ECO:0000256" key="1">
    <source>
        <dbReference type="ARBA" id="ARBA00022588"/>
    </source>
</evidence>
<dbReference type="Pfam" id="PF00643">
    <property type="entry name" value="zf-B_box"/>
    <property type="match status" value="1"/>
</dbReference>
<dbReference type="Pfam" id="PF13765">
    <property type="entry name" value="PRY"/>
    <property type="match status" value="1"/>
</dbReference>
<name>A0A8C4T6L6_ERPCA</name>
<evidence type="ECO:0000259" key="8">
    <source>
        <dbReference type="PROSITE" id="PS50089"/>
    </source>
</evidence>
<dbReference type="InterPro" id="IPR001841">
    <property type="entry name" value="Znf_RING"/>
</dbReference>
<dbReference type="InterPro" id="IPR058030">
    <property type="entry name" value="TRIM8/14/16/25/29/45/65_CC"/>
</dbReference>
<evidence type="ECO:0000256" key="5">
    <source>
        <dbReference type="ARBA" id="ARBA00022859"/>
    </source>
</evidence>
<evidence type="ECO:0000256" key="4">
    <source>
        <dbReference type="ARBA" id="ARBA00022833"/>
    </source>
</evidence>
<keyword evidence="4" id="KW-0862">Zinc</keyword>
<organism evidence="11 12">
    <name type="scientific">Erpetoichthys calabaricus</name>
    <name type="common">Rope fish</name>
    <name type="synonym">Calamoichthys calabaricus</name>
    <dbReference type="NCBI Taxonomy" id="27687"/>
    <lineage>
        <taxon>Eukaryota</taxon>
        <taxon>Metazoa</taxon>
        <taxon>Chordata</taxon>
        <taxon>Craniata</taxon>
        <taxon>Vertebrata</taxon>
        <taxon>Euteleostomi</taxon>
        <taxon>Actinopterygii</taxon>
        <taxon>Polypteriformes</taxon>
        <taxon>Polypteridae</taxon>
        <taxon>Erpetoichthys</taxon>
    </lineage>
</organism>
<protein>
    <submittedName>
        <fullName evidence="11">Tripartite motif-containing protein 16-like</fullName>
    </submittedName>
</protein>
<reference evidence="11" key="2">
    <citation type="submission" date="2025-08" db="UniProtKB">
        <authorList>
            <consortium name="Ensembl"/>
        </authorList>
    </citation>
    <scope>IDENTIFICATION</scope>
</reference>
<keyword evidence="12" id="KW-1185">Reference proteome</keyword>
<dbReference type="SUPFAM" id="SSF49899">
    <property type="entry name" value="Concanavalin A-like lectins/glucanases"/>
    <property type="match status" value="1"/>
</dbReference>
<feature type="domain" description="RING-type" evidence="8">
    <location>
        <begin position="15"/>
        <end position="55"/>
    </location>
</feature>
<evidence type="ECO:0000256" key="2">
    <source>
        <dbReference type="ARBA" id="ARBA00022723"/>
    </source>
</evidence>
<evidence type="ECO:0000313" key="11">
    <source>
        <dbReference type="Ensembl" id="ENSECRP00000024933.1"/>
    </source>
</evidence>
<reference evidence="11" key="1">
    <citation type="submission" date="2021-06" db="EMBL/GenBank/DDBJ databases">
        <authorList>
            <consortium name="Wellcome Sanger Institute Data Sharing"/>
        </authorList>
    </citation>
    <scope>NUCLEOTIDE SEQUENCE [LARGE SCALE GENOMIC DNA]</scope>
</reference>
<feature type="domain" description="B box-type" evidence="9">
    <location>
        <begin position="141"/>
        <end position="181"/>
    </location>
</feature>
<dbReference type="AlphaFoldDB" id="A0A8C4T6L6"/>
<dbReference type="CDD" id="cd19769">
    <property type="entry name" value="Bbox2_TRIM16-like"/>
    <property type="match status" value="1"/>
</dbReference>
<evidence type="ECO:0000259" key="10">
    <source>
        <dbReference type="PROSITE" id="PS50188"/>
    </source>
</evidence>
<dbReference type="SMART" id="SM00184">
    <property type="entry name" value="RING"/>
    <property type="match status" value="1"/>
</dbReference>
<dbReference type="GO" id="GO:0008270">
    <property type="term" value="F:zinc ion binding"/>
    <property type="evidence" value="ECO:0007669"/>
    <property type="project" value="UniProtKB-KW"/>
</dbReference>
<reference evidence="11" key="3">
    <citation type="submission" date="2025-09" db="UniProtKB">
        <authorList>
            <consortium name="Ensembl"/>
        </authorList>
    </citation>
    <scope>IDENTIFICATION</scope>
</reference>
<dbReference type="InterPro" id="IPR006574">
    <property type="entry name" value="PRY"/>
</dbReference>
<dbReference type="Gene3D" id="3.30.40.10">
    <property type="entry name" value="Zinc/RING finger domain, C3HC4 (zinc finger)"/>
    <property type="match status" value="1"/>
</dbReference>
<dbReference type="SMART" id="SM00336">
    <property type="entry name" value="BBOX"/>
    <property type="match status" value="1"/>
</dbReference>
<dbReference type="SUPFAM" id="SSF57845">
    <property type="entry name" value="B-box zinc-binding domain"/>
    <property type="match status" value="1"/>
</dbReference>
<dbReference type="InterPro" id="IPR051051">
    <property type="entry name" value="E3_ubiq-ligase_TRIM/RNF"/>
</dbReference>
<keyword evidence="2" id="KW-0479">Metal-binding</keyword>
<feature type="domain" description="B30.2/SPRY" evidence="10">
    <location>
        <begin position="357"/>
        <end position="552"/>
    </location>
</feature>
<dbReference type="PROSITE" id="PS50119">
    <property type="entry name" value="ZF_BBOX"/>
    <property type="match status" value="1"/>
</dbReference>
<dbReference type="Gene3D" id="3.30.160.60">
    <property type="entry name" value="Classic Zinc Finger"/>
    <property type="match status" value="1"/>
</dbReference>
<evidence type="ECO:0000256" key="6">
    <source>
        <dbReference type="PROSITE-ProRule" id="PRU00024"/>
    </source>
</evidence>
<evidence type="ECO:0000259" key="9">
    <source>
        <dbReference type="PROSITE" id="PS50119"/>
    </source>
</evidence>
<dbReference type="PROSITE" id="PS50188">
    <property type="entry name" value="B302_SPRY"/>
    <property type="match status" value="1"/>
</dbReference>
<dbReference type="PROSITE" id="PS50089">
    <property type="entry name" value="ZF_RING_2"/>
    <property type="match status" value="1"/>
</dbReference>
<dbReference type="InterPro" id="IPR001870">
    <property type="entry name" value="B30.2/SPRY"/>
</dbReference>
<keyword evidence="3 6" id="KW-0863">Zinc-finger</keyword>
<dbReference type="PANTHER" id="PTHR25465">
    <property type="entry name" value="B-BOX DOMAIN CONTAINING"/>
    <property type="match status" value="1"/>
</dbReference>